<evidence type="ECO:0000313" key="3">
    <source>
        <dbReference type="Proteomes" id="UP000052258"/>
    </source>
</evidence>
<reference evidence="2 3" key="1">
    <citation type="journal article" date="2015" name="Genome Biol. Evol.">
        <title>Comparative Genomics of Listeria Sensu Lato: Genus-Wide Differences in Evolutionary Dynamics and the Progressive Gain of Complex, Potentially Pathogenicity-Related Traits through Lateral Gene Transfer.</title>
        <authorList>
            <person name="Chiara M."/>
            <person name="Caruso M."/>
            <person name="D'Erchia A.M."/>
            <person name="Manzari C."/>
            <person name="Fraccalvieri R."/>
            <person name="Goffredo E."/>
            <person name="Latorre L."/>
            <person name="Miccolupo A."/>
            <person name="Padalino I."/>
            <person name="Santagada G."/>
            <person name="Chiocco D."/>
            <person name="Pesole G."/>
            <person name="Horner D.S."/>
            <person name="Parisi A."/>
        </authorList>
    </citation>
    <scope>NUCLEOTIDE SEQUENCE [LARGE SCALE GENOMIC DNA]</scope>
    <source>
        <strain evidence="2 3">1991</strain>
    </source>
</reference>
<dbReference type="PANTHER" id="PTHR34094">
    <property type="match status" value="1"/>
</dbReference>
<keyword evidence="3" id="KW-1185">Reference proteome</keyword>
<dbReference type="OrthoDB" id="2359834at2"/>
<name>A0A0J8GH25_9LIST</name>
<proteinExistence type="predicted"/>
<dbReference type="PATRIC" id="fig|1430899.3.peg.984"/>
<protein>
    <recommendedName>
        <fullName evidence="1">DUF4097 domain-containing protein</fullName>
    </recommendedName>
</protein>
<evidence type="ECO:0000259" key="1">
    <source>
        <dbReference type="Pfam" id="PF13349"/>
    </source>
</evidence>
<evidence type="ECO:0000313" key="2">
    <source>
        <dbReference type="EMBL" id="KMT60028.1"/>
    </source>
</evidence>
<dbReference type="RefSeq" id="WP_007476663.1">
    <property type="nucleotide sequence ID" value="NZ_KQ130613.1"/>
</dbReference>
<dbReference type="PANTHER" id="PTHR34094:SF1">
    <property type="entry name" value="PROTEIN FAM185A"/>
    <property type="match status" value="1"/>
</dbReference>
<dbReference type="AlphaFoldDB" id="A0A0J8GH25"/>
<dbReference type="Proteomes" id="UP000052258">
    <property type="component" value="Unassembled WGS sequence"/>
</dbReference>
<accession>A0A0J8GH25</accession>
<dbReference type="InterPro" id="IPR025164">
    <property type="entry name" value="Toastrack_DUF4097"/>
</dbReference>
<comment type="caution">
    <text evidence="2">The sequence shown here is derived from an EMBL/GenBank/DDBJ whole genome shotgun (WGS) entry which is preliminary data.</text>
</comment>
<organism evidence="2 3">
    <name type="scientific">Listeria fleischmannii 1991</name>
    <dbReference type="NCBI Taxonomy" id="1430899"/>
    <lineage>
        <taxon>Bacteria</taxon>
        <taxon>Bacillati</taxon>
        <taxon>Bacillota</taxon>
        <taxon>Bacilli</taxon>
        <taxon>Bacillales</taxon>
        <taxon>Listeriaceae</taxon>
        <taxon>Listeria</taxon>
    </lineage>
</organism>
<dbReference type="Pfam" id="PF13349">
    <property type="entry name" value="DUF4097"/>
    <property type="match status" value="1"/>
</dbReference>
<gene>
    <name evidence="2" type="ORF">X560_0954</name>
</gene>
<feature type="domain" description="DUF4097" evidence="1">
    <location>
        <begin position="53"/>
        <end position="262"/>
    </location>
</feature>
<dbReference type="EMBL" id="AZHO01000011">
    <property type="protein sequence ID" value="KMT60028.1"/>
    <property type="molecule type" value="Genomic_DNA"/>
</dbReference>
<sequence>MKNKNWTWRLFFAGLVLLIIGGIGFAFTFQSGNMFEKGEAYSKTFTLTNDTVKNITVDTTHDSNILFKESQNGKNYVEVSGHYSSNEIKQIKSADVQNDGTTLNLEVKNKGSFFNFMKIYAYGKQNVTIYLNKDSALDELTIHGNSADTLVSDGKVKNLEVSASSGEIQLERMTSNSTKVTNESGDVRLTDLKGSTTVTSSSGEIETTRLKGSLTIESSSGDISTENISGEEIKLTNNSGEIQANLLSAKQISFESNSGDIEGARLDGKVHANNSSGTIDLEDLMKDSSAKTSSGDIDLTFSQAPKTVDANSNSGEVNIELPSGTKAIYNVRSDSGSVKIPNNSKNASTEINAVTSSGDIKVSH</sequence>